<dbReference type="EMBL" id="FXAN01000065">
    <property type="protein sequence ID" value="SMG01037.1"/>
    <property type="molecule type" value="Genomic_DNA"/>
</dbReference>
<evidence type="ECO:0000313" key="1">
    <source>
        <dbReference type="EMBL" id="SMG01037.1"/>
    </source>
</evidence>
<organism evidence="1 2">
    <name type="scientific">Burkholderia singularis</name>
    <dbReference type="NCBI Taxonomy" id="1503053"/>
    <lineage>
        <taxon>Bacteria</taxon>
        <taxon>Pseudomonadati</taxon>
        <taxon>Pseudomonadota</taxon>
        <taxon>Betaproteobacteria</taxon>
        <taxon>Burkholderiales</taxon>
        <taxon>Burkholderiaceae</taxon>
        <taxon>Burkholderia</taxon>
        <taxon>pseudomallei group</taxon>
    </lineage>
</organism>
<reference evidence="1 2" key="1">
    <citation type="submission" date="2017-04" db="EMBL/GenBank/DDBJ databases">
        <authorList>
            <person name="Afonso C.L."/>
            <person name="Miller P.J."/>
            <person name="Scott M.A."/>
            <person name="Spackman E."/>
            <person name="Goraichik I."/>
            <person name="Dimitrov K.M."/>
            <person name="Suarez D.L."/>
            <person name="Swayne D.E."/>
        </authorList>
    </citation>
    <scope>NUCLEOTIDE SEQUENCE [LARGE SCALE GENOMIC DNA]</scope>
    <source>
        <strain evidence="1">LMG 28154</strain>
    </source>
</reference>
<accession>A0A238H7N3</accession>
<protein>
    <submittedName>
        <fullName evidence="1">Uncharacterized protein</fullName>
    </submittedName>
</protein>
<evidence type="ECO:0000313" key="2">
    <source>
        <dbReference type="Proteomes" id="UP000198460"/>
    </source>
</evidence>
<proteinExistence type="predicted"/>
<dbReference type="AlphaFoldDB" id="A0A238H7N3"/>
<dbReference type="Proteomes" id="UP000198460">
    <property type="component" value="Unassembled WGS sequence"/>
</dbReference>
<name>A0A238H7N3_9BURK</name>
<sequence length="40" mass="4322">MTRLAGGAFVAAGASPMRLASLKRWIARALRRRPTRANAV</sequence>
<gene>
    <name evidence="1" type="ORF">BSIN_4022</name>
</gene>